<evidence type="ECO:0000256" key="8">
    <source>
        <dbReference type="ARBA" id="ARBA00022692"/>
    </source>
</evidence>
<evidence type="ECO:0000256" key="1">
    <source>
        <dbReference type="ARBA" id="ARBA00000085"/>
    </source>
</evidence>
<evidence type="ECO:0000259" key="20">
    <source>
        <dbReference type="PROSITE" id="PS50894"/>
    </source>
</evidence>
<dbReference type="Pfam" id="PF02518">
    <property type="entry name" value="HATPase_c"/>
    <property type="match status" value="1"/>
</dbReference>
<dbReference type="SUPFAM" id="SSF47226">
    <property type="entry name" value="Histidine-containing phosphotransfer domain, HPT domain"/>
    <property type="match status" value="1"/>
</dbReference>
<dbReference type="PANTHER" id="PTHR43047:SF64">
    <property type="entry name" value="HISTIDINE KINASE CONTAINING CHEY-HOMOLOGOUS RECEIVER DOMAIN AND PAS DOMAIN-RELATED"/>
    <property type="match status" value="1"/>
</dbReference>
<feature type="domain" description="PAS" evidence="18">
    <location>
        <begin position="380"/>
        <end position="425"/>
    </location>
</feature>
<dbReference type="SMART" id="SM00448">
    <property type="entry name" value="REC"/>
    <property type="match status" value="1"/>
</dbReference>
<evidence type="ECO:0000313" key="21">
    <source>
        <dbReference type="EMBL" id="PDS23734.1"/>
    </source>
</evidence>
<dbReference type="SMART" id="SM00388">
    <property type="entry name" value="HisKA"/>
    <property type="match status" value="1"/>
</dbReference>
<feature type="domain" description="HPt" evidence="20">
    <location>
        <begin position="918"/>
        <end position="1016"/>
    </location>
</feature>
<dbReference type="Pfam" id="PF00072">
    <property type="entry name" value="Response_reg"/>
    <property type="match status" value="1"/>
</dbReference>
<keyword evidence="4" id="KW-1003">Cell membrane</keyword>
<dbReference type="PROSITE" id="PS50894">
    <property type="entry name" value="HPT"/>
    <property type="match status" value="1"/>
</dbReference>
<dbReference type="InterPro" id="IPR035965">
    <property type="entry name" value="PAS-like_dom_sf"/>
</dbReference>
<dbReference type="InterPro" id="IPR036641">
    <property type="entry name" value="HPT_dom_sf"/>
</dbReference>
<dbReference type="FunFam" id="3.30.565.10:FF:000010">
    <property type="entry name" value="Sensor histidine kinase RcsC"/>
    <property type="match status" value="1"/>
</dbReference>
<dbReference type="InterPro" id="IPR001610">
    <property type="entry name" value="PAC"/>
</dbReference>
<dbReference type="Gene3D" id="3.40.50.2300">
    <property type="match status" value="1"/>
</dbReference>
<evidence type="ECO:0000259" key="19">
    <source>
        <dbReference type="PROSITE" id="PS50113"/>
    </source>
</evidence>
<evidence type="ECO:0000256" key="4">
    <source>
        <dbReference type="ARBA" id="ARBA00022475"/>
    </source>
</evidence>
<dbReference type="OrthoDB" id="9811889at2"/>
<dbReference type="InterPro" id="IPR004358">
    <property type="entry name" value="Sig_transdc_His_kin-like_C"/>
</dbReference>
<dbReference type="NCBIfam" id="TIGR00229">
    <property type="entry name" value="sensory_box"/>
    <property type="match status" value="2"/>
</dbReference>
<dbReference type="CDD" id="cd00082">
    <property type="entry name" value="HisKA"/>
    <property type="match status" value="1"/>
</dbReference>
<feature type="domain" description="Histidine kinase" evidence="16">
    <location>
        <begin position="523"/>
        <end position="744"/>
    </location>
</feature>
<dbReference type="SUPFAM" id="SSF47384">
    <property type="entry name" value="Homodimeric domain of signal transducing histidine kinase"/>
    <property type="match status" value="1"/>
</dbReference>
<sequence length="1016" mass="116628">MSFHKHLQKQINKYLDPEIITDERFKKFINAVNDSYLSYERDRELMSHAFIESEKEFVEVNENLKKEYDLKEKSIANLFESISKFNNEFEAIPTNDKKDLLFVSNYLKEQISKRKEVATTLLRTIELLKKLFANLQSGILVEDEDGKILFCNDLFCEIFEKSVKADDLVGKYCDDFREKAVFKDFESFENRTKEIVSKREIVTNELLQTVDGRYFERDFIPVFIKNVYKGHLWKYTDVSKRMLTKNLLEQSEERNRLIMNSALNAIITIDSLGNITFWNDQAEKIFGWHREEVLGKKLSETIIPQVHKASHNHGIDRFLLTGKTTVLNKQMELSAVNKNNQEFPIEISIIPVIQNGETFFCSFIQDISVRKKAEQKLKYQEEKYRNIIANMNLGLLEVDVEENIVFTNQSFCDISGFDYHELIGKRPSDLFSLKENEALIEEKKDLRTKGVSDIYRIPIINKNGEQRWWAISGAPNFDDKGNLIGSIGIHLDITDQKQLEIDLEAQKTKAEEASKAKEAFLANMSHEIRTPLNAIIGFLRELKKQELNDFQRKHVENSTVASKHLLAIINNILDISKIEAGEMSLEEVDFSIENTLHKVVTVLLPKAEEKGLILEANISKSVFKVFKGDALRIEQVLFNLVGNSLKFTKKGSINLTCKLLANHPDKQKIEIAVADTGIGMDKKYIDSIFKKFSQEDKEVTRKFGGTGLGMSISKELVQLMKGHINIESEKEIGTIVRIVFEFPKGDVNKLLEAKTEQIEINLDGVSILLVEDNEMNRMVAQNSLQYFKCDVTEAVNGLQAIELLKKKSFDIILMDIQMPELDGIEATKIIRSELHLNTPIIALSANAFKTEIEKCKNAGMTDYISKPFEEHVLYEIVSKYAAKKRVVHDTPKEVIMPLQLSSQKVYNLSAIEKMSRGNQDFVLKMIKLFIEQSKITIQKIRQAIEQDDFEEVSRLIHKIKPSIEGLGILSILDKVKLLEKIALESTDKVLISALFDEIQIVLEKAAVELYENEVNK</sequence>
<keyword evidence="7" id="KW-0808">Transferase</keyword>
<dbReference type="CDD" id="cd00130">
    <property type="entry name" value="PAS"/>
    <property type="match status" value="3"/>
</dbReference>
<dbReference type="PRINTS" id="PR00344">
    <property type="entry name" value="BCTRLSENSOR"/>
</dbReference>
<comment type="catalytic activity">
    <reaction evidence="1">
        <text>ATP + protein L-histidine = ADP + protein N-phospho-L-histidine.</text>
        <dbReference type="EC" id="2.7.13.3"/>
    </reaction>
</comment>
<evidence type="ECO:0000256" key="6">
    <source>
        <dbReference type="ARBA" id="ARBA00022553"/>
    </source>
</evidence>
<dbReference type="AlphaFoldDB" id="A0A2H3KAM4"/>
<evidence type="ECO:0000256" key="3">
    <source>
        <dbReference type="ARBA" id="ARBA00012438"/>
    </source>
</evidence>
<keyword evidence="15" id="KW-0175">Coiled coil</keyword>
<feature type="modified residue" description="Phosphohistidine" evidence="13">
    <location>
        <position position="957"/>
    </location>
</feature>
<dbReference type="InterPro" id="IPR036890">
    <property type="entry name" value="HATPase_C_sf"/>
</dbReference>
<organism evidence="21 22">
    <name type="scientific">Flavobacterium branchiophilum</name>
    <dbReference type="NCBI Taxonomy" id="55197"/>
    <lineage>
        <taxon>Bacteria</taxon>
        <taxon>Pseudomonadati</taxon>
        <taxon>Bacteroidota</taxon>
        <taxon>Flavobacteriia</taxon>
        <taxon>Flavobacteriales</taxon>
        <taxon>Flavobacteriaceae</taxon>
        <taxon>Flavobacterium</taxon>
    </lineage>
</organism>
<dbReference type="InterPro" id="IPR008207">
    <property type="entry name" value="Sig_transdc_His_kin_Hpt_dom"/>
</dbReference>
<dbReference type="InterPro" id="IPR036097">
    <property type="entry name" value="HisK_dim/P_sf"/>
</dbReference>
<dbReference type="SUPFAM" id="SSF55785">
    <property type="entry name" value="PYP-like sensor domain (PAS domain)"/>
    <property type="match status" value="3"/>
</dbReference>
<evidence type="ECO:0000256" key="15">
    <source>
        <dbReference type="SAM" id="Coils"/>
    </source>
</evidence>
<accession>A0A2H3KAM4</accession>
<evidence type="ECO:0000256" key="5">
    <source>
        <dbReference type="ARBA" id="ARBA00022519"/>
    </source>
</evidence>
<dbReference type="PANTHER" id="PTHR43047">
    <property type="entry name" value="TWO-COMPONENT HISTIDINE PROTEIN KINASE"/>
    <property type="match status" value="1"/>
</dbReference>
<evidence type="ECO:0000259" key="16">
    <source>
        <dbReference type="PROSITE" id="PS50109"/>
    </source>
</evidence>
<evidence type="ECO:0000256" key="9">
    <source>
        <dbReference type="ARBA" id="ARBA00022777"/>
    </source>
</evidence>
<dbReference type="InterPro" id="IPR000014">
    <property type="entry name" value="PAS"/>
</dbReference>
<gene>
    <name evidence="21" type="ORF">B0A77_10150</name>
</gene>
<keyword evidence="11" id="KW-1133">Transmembrane helix</keyword>
<feature type="modified residue" description="4-aspartylphosphate" evidence="14">
    <location>
        <position position="815"/>
    </location>
</feature>
<dbReference type="InterPro" id="IPR011006">
    <property type="entry name" value="CheY-like_superfamily"/>
</dbReference>
<dbReference type="GO" id="GO:0000155">
    <property type="term" value="F:phosphorelay sensor kinase activity"/>
    <property type="evidence" value="ECO:0007669"/>
    <property type="project" value="InterPro"/>
</dbReference>
<dbReference type="SUPFAM" id="SSF55874">
    <property type="entry name" value="ATPase domain of HSP90 chaperone/DNA topoisomerase II/histidine kinase"/>
    <property type="match status" value="1"/>
</dbReference>
<keyword evidence="9" id="KW-0418">Kinase</keyword>
<evidence type="ECO:0000259" key="18">
    <source>
        <dbReference type="PROSITE" id="PS50112"/>
    </source>
</evidence>
<dbReference type="PROSITE" id="PS50109">
    <property type="entry name" value="HIS_KIN"/>
    <property type="match status" value="1"/>
</dbReference>
<dbReference type="SUPFAM" id="SSF52172">
    <property type="entry name" value="CheY-like"/>
    <property type="match status" value="1"/>
</dbReference>
<dbReference type="InterPro" id="IPR003661">
    <property type="entry name" value="HisK_dim/P_dom"/>
</dbReference>
<proteinExistence type="predicted"/>
<dbReference type="PROSITE" id="PS50113">
    <property type="entry name" value="PAC"/>
    <property type="match status" value="2"/>
</dbReference>
<dbReference type="CDD" id="cd16922">
    <property type="entry name" value="HATPase_EvgS-ArcB-TorS-like"/>
    <property type="match status" value="1"/>
</dbReference>
<keyword evidence="6 14" id="KW-0597">Phosphoprotein</keyword>
<dbReference type="PROSITE" id="PS50110">
    <property type="entry name" value="RESPONSE_REGULATORY"/>
    <property type="match status" value="1"/>
</dbReference>
<dbReference type="InterPro" id="IPR001789">
    <property type="entry name" value="Sig_transdc_resp-reg_receiver"/>
</dbReference>
<dbReference type="Gene3D" id="1.10.287.130">
    <property type="match status" value="1"/>
</dbReference>
<protein>
    <recommendedName>
        <fullName evidence="3">histidine kinase</fullName>
        <ecNumber evidence="3">2.7.13.3</ecNumber>
    </recommendedName>
</protein>
<evidence type="ECO:0000256" key="11">
    <source>
        <dbReference type="ARBA" id="ARBA00022989"/>
    </source>
</evidence>
<dbReference type="Proteomes" id="UP000220828">
    <property type="component" value="Unassembled WGS sequence"/>
</dbReference>
<keyword evidence="12" id="KW-0472">Membrane</keyword>
<comment type="caution">
    <text evidence="21">The sequence shown here is derived from an EMBL/GenBank/DDBJ whole genome shotgun (WGS) entry which is preliminary data.</text>
</comment>
<keyword evidence="10" id="KW-0547">Nucleotide-binding</keyword>
<evidence type="ECO:0000256" key="10">
    <source>
        <dbReference type="ARBA" id="ARBA00022840"/>
    </source>
</evidence>
<keyword evidence="8" id="KW-0812">Transmembrane</keyword>
<dbReference type="PROSITE" id="PS50112">
    <property type="entry name" value="PAS"/>
    <property type="match status" value="2"/>
</dbReference>
<dbReference type="CDD" id="cd17546">
    <property type="entry name" value="REC_hyHK_CKI1_RcsC-like"/>
    <property type="match status" value="1"/>
</dbReference>
<evidence type="ECO:0000313" key="22">
    <source>
        <dbReference type="Proteomes" id="UP000220828"/>
    </source>
</evidence>
<dbReference type="SMART" id="SM00086">
    <property type="entry name" value="PAC"/>
    <property type="match status" value="2"/>
</dbReference>
<dbReference type="Gene3D" id="3.30.450.20">
    <property type="entry name" value="PAS domain"/>
    <property type="match status" value="3"/>
</dbReference>
<feature type="domain" description="PAS" evidence="18">
    <location>
        <begin position="251"/>
        <end position="322"/>
    </location>
</feature>
<dbReference type="EC" id="2.7.13.3" evidence="3"/>
<evidence type="ECO:0000256" key="14">
    <source>
        <dbReference type="PROSITE-ProRule" id="PRU00169"/>
    </source>
</evidence>
<feature type="domain" description="Response regulatory" evidence="17">
    <location>
        <begin position="766"/>
        <end position="881"/>
    </location>
</feature>
<dbReference type="Pfam" id="PF00512">
    <property type="entry name" value="HisKA"/>
    <property type="match status" value="1"/>
</dbReference>
<feature type="domain" description="PAC" evidence="19">
    <location>
        <begin position="453"/>
        <end position="505"/>
    </location>
</feature>
<dbReference type="SMART" id="SM00091">
    <property type="entry name" value="PAS"/>
    <property type="match status" value="3"/>
</dbReference>
<keyword evidence="10" id="KW-0067">ATP-binding</keyword>
<dbReference type="Gene3D" id="3.30.565.10">
    <property type="entry name" value="Histidine kinase-like ATPase, C-terminal domain"/>
    <property type="match status" value="1"/>
</dbReference>
<dbReference type="InterPro" id="IPR003594">
    <property type="entry name" value="HATPase_dom"/>
</dbReference>
<keyword evidence="5" id="KW-0997">Cell inner membrane</keyword>
<dbReference type="GO" id="GO:0005886">
    <property type="term" value="C:plasma membrane"/>
    <property type="evidence" value="ECO:0007669"/>
    <property type="project" value="UniProtKB-SubCell"/>
</dbReference>
<feature type="coiled-coil region" evidence="15">
    <location>
        <begin position="496"/>
        <end position="523"/>
    </location>
</feature>
<feature type="domain" description="PAC" evidence="19">
    <location>
        <begin position="329"/>
        <end position="379"/>
    </location>
</feature>
<evidence type="ECO:0000259" key="17">
    <source>
        <dbReference type="PROSITE" id="PS50110"/>
    </source>
</evidence>
<dbReference type="Gene3D" id="1.20.120.160">
    <property type="entry name" value="HPT domain"/>
    <property type="match status" value="1"/>
</dbReference>
<dbReference type="SMART" id="SM00387">
    <property type="entry name" value="HATPase_c"/>
    <property type="match status" value="1"/>
</dbReference>
<comment type="subcellular location">
    <subcellularLocation>
        <location evidence="2">Cell inner membrane</location>
        <topology evidence="2">Multi-pass membrane protein</topology>
    </subcellularLocation>
</comment>
<dbReference type="Pfam" id="PF13426">
    <property type="entry name" value="PAS_9"/>
    <property type="match status" value="2"/>
</dbReference>
<evidence type="ECO:0000256" key="13">
    <source>
        <dbReference type="PROSITE-ProRule" id="PRU00110"/>
    </source>
</evidence>
<evidence type="ECO:0000256" key="7">
    <source>
        <dbReference type="ARBA" id="ARBA00022679"/>
    </source>
</evidence>
<evidence type="ECO:0000256" key="12">
    <source>
        <dbReference type="ARBA" id="ARBA00023136"/>
    </source>
</evidence>
<dbReference type="InterPro" id="IPR005467">
    <property type="entry name" value="His_kinase_dom"/>
</dbReference>
<dbReference type="Pfam" id="PF01627">
    <property type="entry name" value="Hpt"/>
    <property type="match status" value="1"/>
</dbReference>
<dbReference type="Pfam" id="PF13188">
    <property type="entry name" value="PAS_8"/>
    <property type="match status" value="1"/>
</dbReference>
<dbReference type="RefSeq" id="WP_097554357.1">
    <property type="nucleotide sequence ID" value="NZ_PCMW01000055.1"/>
</dbReference>
<dbReference type="EMBL" id="PCMW01000055">
    <property type="protein sequence ID" value="PDS23734.1"/>
    <property type="molecule type" value="Genomic_DNA"/>
</dbReference>
<reference evidence="21 22" key="1">
    <citation type="submission" date="2017-09" db="EMBL/GenBank/DDBJ databases">
        <title>Whole genomes of Flavobacteriaceae.</title>
        <authorList>
            <person name="Stine C."/>
            <person name="Li C."/>
            <person name="Tadesse D."/>
        </authorList>
    </citation>
    <scope>NUCLEOTIDE SEQUENCE [LARGE SCALE GENOMIC DNA]</scope>
    <source>
        <strain evidence="21 22">ATCC 35036</strain>
    </source>
</reference>
<name>A0A2H3KAM4_9FLAO</name>
<dbReference type="InterPro" id="IPR000700">
    <property type="entry name" value="PAS-assoc_C"/>
</dbReference>
<evidence type="ECO:0000256" key="2">
    <source>
        <dbReference type="ARBA" id="ARBA00004429"/>
    </source>
</evidence>